<protein>
    <submittedName>
        <fullName evidence="1">Endonuclease-reverse transcriptase</fullName>
    </submittedName>
</protein>
<sequence>MVSVTQKSRRESDNLRQLLTTCIFTNSKIRLKTRICVMRAYVWSFRLYRCECWTLTKDSEQRPEAVEMWFIRRAMKVSWTNAVIDIAGYKRSLLNTIRER</sequence>
<keyword evidence="1" id="KW-0540">Nuclease</keyword>
<name>A0AAV4A5W1_9GAST</name>
<evidence type="ECO:0000313" key="2">
    <source>
        <dbReference type="Proteomes" id="UP000735302"/>
    </source>
</evidence>
<reference evidence="1 2" key="1">
    <citation type="journal article" date="2021" name="Elife">
        <title>Chloroplast acquisition without the gene transfer in kleptoplastic sea slugs, Plakobranchus ocellatus.</title>
        <authorList>
            <person name="Maeda T."/>
            <person name="Takahashi S."/>
            <person name="Yoshida T."/>
            <person name="Shimamura S."/>
            <person name="Takaki Y."/>
            <person name="Nagai Y."/>
            <person name="Toyoda A."/>
            <person name="Suzuki Y."/>
            <person name="Arimoto A."/>
            <person name="Ishii H."/>
            <person name="Satoh N."/>
            <person name="Nishiyama T."/>
            <person name="Hasebe M."/>
            <person name="Maruyama T."/>
            <person name="Minagawa J."/>
            <person name="Obokata J."/>
            <person name="Shigenobu S."/>
        </authorList>
    </citation>
    <scope>NUCLEOTIDE SEQUENCE [LARGE SCALE GENOMIC DNA]</scope>
</reference>
<organism evidence="1 2">
    <name type="scientific">Plakobranchus ocellatus</name>
    <dbReference type="NCBI Taxonomy" id="259542"/>
    <lineage>
        <taxon>Eukaryota</taxon>
        <taxon>Metazoa</taxon>
        <taxon>Spiralia</taxon>
        <taxon>Lophotrochozoa</taxon>
        <taxon>Mollusca</taxon>
        <taxon>Gastropoda</taxon>
        <taxon>Heterobranchia</taxon>
        <taxon>Euthyneura</taxon>
        <taxon>Panpulmonata</taxon>
        <taxon>Sacoglossa</taxon>
        <taxon>Placobranchoidea</taxon>
        <taxon>Plakobranchidae</taxon>
        <taxon>Plakobranchus</taxon>
    </lineage>
</organism>
<keyword evidence="1" id="KW-0255">Endonuclease</keyword>
<dbReference type="Proteomes" id="UP000735302">
    <property type="component" value="Unassembled WGS sequence"/>
</dbReference>
<gene>
    <name evidence="1" type="ORF">PoB_002927000</name>
</gene>
<dbReference type="AlphaFoldDB" id="A0AAV4A5W1"/>
<proteinExistence type="predicted"/>
<evidence type="ECO:0000313" key="1">
    <source>
        <dbReference type="EMBL" id="GFO02765.1"/>
    </source>
</evidence>
<keyword evidence="2" id="KW-1185">Reference proteome</keyword>
<accession>A0AAV4A5W1</accession>
<dbReference type="GO" id="GO:0004519">
    <property type="term" value="F:endonuclease activity"/>
    <property type="evidence" value="ECO:0007669"/>
    <property type="project" value="UniProtKB-KW"/>
</dbReference>
<keyword evidence="1" id="KW-0378">Hydrolase</keyword>
<dbReference type="EMBL" id="BLXT01003625">
    <property type="protein sequence ID" value="GFO02765.1"/>
    <property type="molecule type" value="Genomic_DNA"/>
</dbReference>
<comment type="caution">
    <text evidence="1">The sequence shown here is derived from an EMBL/GenBank/DDBJ whole genome shotgun (WGS) entry which is preliminary data.</text>
</comment>